<dbReference type="InterPro" id="IPR000792">
    <property type="entry name" value="Tscrpt_reg_LuxR_C"/>
</dbReference>
<keyword evidence="2" id="KW-0238">DNA-binding</keyword>
<reference evidence="6" key="1">
    <citation type="submission" date="2018-07" db="EMBL/GenBank/DDBJ databases">
        <authorList>
            <person name="Quirk P.G."/>
            <person name="Krulwich T.A."/>
        </authorList>
    </citation>
    <scope>NUCLEOTIDE SEQUENCE</scope>
</reference>
<keyword evidence="1" id="KW-0805">Transcription regulation</keyword>
<evidence type="ECO:0000259" key="5">
    <source>
        <dbReference type="PROSITE" id="PS50043"/>
    </source>
</evidence>
<accession>A0A380T8K2</accession>
<dbReference type="InterPro" id="IPR036388">
    <property type="entry name" value="WH-like_DNA-bd_sf"/>
</dbReference>
<gene>
    <name evidence="6" type="ORF">DF3PB_10073</name>
</gene>
<dbReference type="SMART" id="SM00421">
    <property type="entry name" value="HTH_LUXR"/>
    <property type="match status" value="1"/>
</dbReference>
<dbReference type="CDD" id="cd06170">
    <property type="entry name" value="LuxR_C_like"/>
    <property type="match status" value="1"/>
</dbReference>
<feature type="region of interest" description="Disordered" evidence="4">
    <location>
        <begin position="17"/>
        <end position="42"/>
    </location>
</feature>
<dbReference type="AlphaFoldDB" id="A0A380T8K2"/>
<dbReference type="Pfam" id="PF00196">
    <property type="entry name" value="GerE"/>
    <property type="match status" value="1"/>
</dbReference>
<evidence type="ECO:0000256" key="3">
    <source>
        <dbReference type="ARBA" id="ARBA00023163"/>
    </source>
</evidence>
<dbReference type="PROSITE" id="PS50043">
    <property type="entry name" value="HTH_LUXR_2"/>
    <property type="match status" value="1"/>
</dbReference>
<dbReference type="Gene3D" id="3.30.450.80">
    <property type="entry name" value="Transcription factor LuxR-like, autoinducer-binding domain"/>
    <property type="match status" value="1"/>
</dbReference>
<proteinExistence type="predicted"/>
<protein>
    <submittedName>
        <fullName evidence="6">Transcriptional regulator,LuxR family</fullName>
    </submittedName>
</protein>
<dbReference type="PRINTS" id="PR00038">
    <property type="entry name" value="HTHLUXR"/>
</dbReference>
<evidence type="ECO:0000256" key="1">
    <source>
        <dbReference type="ARBA" id="ARBA00023015"/>
    </source>
</evidence>
<dbReference type="SUPFAM" id="SSF46894">
    <property type="entry name" value="C-terminal effector domain of the bipartite response regulators"/>
    <property type="match status" value="1"/>
</dbReference>
<name>A0A380T8K2_9ZZZZ</name>
<dbReference type="InterPro" id="IPR036693">
    <property type="entry name" value="TF_LuxR_autoind-bd_dom_sf"/>
</dbReference>
<organism evidence="6">
    <name type="scientific">metagenome</name>
    <dbReference type="NCBI Taxonomy" id="256318"/>
    <lineage>
        <taxon>unclassified sequences</taxon>
        <taxon>metagenomes</taxon>
    </lineage>
</organism>
<dbReference type="GO" id="GO:0003677">
    <property type="term" value="F:DNA binding"/>
    <property type="evidence" value="ECO:0007669"/>
    <property type="project" value="UniProtKB-KW"/>
</dbReference>
<dbReference type="PANTHER" id="PTHR44688:SF16">
    <property type="entry name" value="DNA-BINDING TRANSCRIPTIONAL ACTIVATOR DEVR_DOSR"/>
    <property type="match status" value="1"/>
</dbReference>
<evidence type="ECO:0000256" key="2">
    <source>
        <dbReference type="ARBA" id="ARBA00023125"/>
    </source>
</evidence>
<keyword evidence="3" id="KW-0804">Transcription</keyword>
<dbReference type="InterPro" id="IPR016032">
    <property type="entry name" value="Sig_transdc_resp-reg_C-effctor"/>
</dbReference>
<dbReference type="Gene3D" id="1.10.10.10">
    <property type="entry name" value="Winged helix-like DNA-binding domain superfamily/Winged helix DNA-binding domain"/>
    <property type="match status" value="1"/>
</dbReference>
<feature type="domain" description="HTH luxR-type" evidence="5">
    <location>
        <begin position="214"/>
        <end position="279"/>
    </location>
</feature>
<sequence length="287" mass="31371">MQSRFPPPAHLVILDYPTRKQGGSSMRKDRGTPAMPQASGTDRAAVELGDSLARQIEAVGREMNLPYIAASADIGSPDPIMGPDGKPYAGTLFRWIDPNLRYWEDRGFALRARVLHAARVCSEPFYVADGKLATWRSHLALDSFNRMEVAERFGVAGAIVAPGYLPGGVIGVVVWATPDETVDVRAIFATRAAELHALTLKFVAIHNDLAARRTVQTPAPLTRREIQCLKWAAMGKTDADISEIMHISLPTVRFHITNAARKLNVMGRPQAIYKAATLGYVGSVTRN</sequence>
<dbReference type="GO" id="GO:0006355">
    <property type="term" value="P:regulation of DNA-templated transcription"/>
    <property type="evidence" value="ECO:0007669"/>
    <property type="project" value="InterPro"/>
</dbReference>
<dbReference type="PANTHER" id="PTHR44688">
    <property type="entry name" value="DNA-BINDING TRANSCRIPTIONAL ACTIVATOR DEVR_DOSR"/>
    <property type="match status" value="1"/>
</dbReference>
<evidence type="ECO:0000256" key="4">
    <source>
        <dbReference type="SAM" id="MobiDB-lite"/>
    </source>
</evidence>
<dbReference type="EMBL" id="UIDG01000001">
    <property type="protein sequence ID" value="SUS03321.1"/>
    <property type="molecule type" value="Genomic_DNA"/>
</dbReference>
<evidence type="ECO:0000313" key="6">
    <source>
        <dbReference type="EMBL" id="SUS03321.1"/>
    </source>
</evidence>